<reference evidence="2" key="1">
    <citation type="submission" date="2022-11" db="UniProtKB">
        <authorList>
            <consortium name="WormBaseParasite"/>
        </authorList>
    </citation>
    <scope>IDENTIFICATION</scope>
</reference>
<evidence type="ECO:0000313" key="2">
    <source>
        <dbReference type="WBParaSite" id="nRc.2.0.1.t18326-RA"/>
    </source>
</evidence>
<organism evidence="1 2">
    <name type="scientific">Romanomermis culicivorax</name>
    <name type="common">Nematode worm</name>
    <dbReference type="NCBI Taxonomy" id="13658"/>
    <lineage>
        <taxon>Eukaryota</taxon>
        <taxon>Metazoa</taxon>
        <taxon>Ecdysozoa</taxon>
        <taxon>Nematoda</taxon>
        <taxon>Enoplea</taxon>
        <taxon>Dorylaimia</taxon>
        <taxon>Mermithida</taxon>
        <taxon>Mermithoidea</taxon>
        <taxon>Mermithidae</taxon>
        <taxon>Romanomermis</taxon>
    </lineage>
</organism>
<dbReference type="Proteomes" id="UP000887565">
    <property type="component" value="Unplaced"/>
</dbReference>
<protein>
    <submittedName>
        <fullName evidence="2">Uncharacterized protein</fullName>
    </submittedName>
</protein>
<dbReference type="WBParaSite" id="nRc.2.0.1.t18326-RA">
    <property type="protein sequence ID" value="nRc.2.0.1.t18326-RA"/>
    <property type="gene ID" value="nRc.2.0.1.g18326"/>
</dbReference>
<accession>A0A915IY25</accession>
<proteinExistence type="predicted"/>
<keyword evidence="1" id="KW-1185">Reference proteome</keyword>
<evidence type="ECO:0000313" key="1">
    <source>
        <dbReference type="Proteomes" id="UP000887565"/>
    </source>
</evidence>
<dbReference type="AlphaFoldDB" id="A0A915IY25"/>
<sequence>MIRTSSLRAENNEWDELRRMDSWANAQLFIHEKQHEQKFTKVHSTTAVEKCLPLLTEKEVPKVLSEFG</sequence>
<name>A0A915IY25_ROMCU</name>